<reference evidence="2" key="2">
    <citation type="journal article" date="2021" name="Microbiome">
        <title>Successional dynamics and alternative stable states in a saline activated sludge microbial community over 9 years.</title>
        <authorList>
            <person name="Wang Y."/>
            <person name="Ye J."/>
            <person name="Ju F."/>
            <person name="Liu L."/>
            <person name="Boyd J.A."/>
            <person name="Deng Y."/>
            <person name="Parks D.H."/>
            <person name="Jiang X."/>
            <person name="Yin X."/>
            <person name="Woodcroft B.J."/>
            <person name="Tyson G.W."/>
            <person name="Hugenholtz P."/>
            <person name="Polz M.F."/>
            <person name="Zhang T."/>
        </authorList>
    </citation>
    <scope>NUCLEOTIDE SEQUENCE</scope>
    <source>
        <strain evidence="2">HKST-UBA01</strain>
    </source>
</reference>
<dbReference type="NCBIfam" id="TIGR04183">
    <property type="entry name" value="Por_Secre_tail"/>
    <property type="match status" value="1"/>
</dbReference>
<accession>A0A956RPY8</accession>
<evidence type="ECO:0000256" key="1">
    <source>
        <dbReference type="SAM" id="SignalP"/>
    </source>
</evidence>
<evidence type="ECO:0000313" key="2">
    <source>
        <dbReference type="EMBL" id="MCA9727902.1"/>
    </source>
</evidence>
<gene>
    <name evidence="2" type="ORF">KC729_09490</name>
</gene>
<sequence length="541" mass="58076">MTLAASLLLLGLGPVGSAHAQWSGTTADELVSFDDNEYARGVQVVGEYGRIYLFWAEDAPTVREIHFGRSSGHGQPWSCSTADRVISLPDGNAVYEEPDVATFLGHGDLTPNLYVVWSEDYLSTQEVHLGISYNGGDTFTSEVADILVSDPASEVDTGIPSIAHTDDAVHVVWHQVTNGVGEVFYSRSTDDGVTWSGTSGDRMISFPDGNGAITPKITEGPDGQLFVFWRENGDAGMPVIHVGISTDGGDTWSSETADREISQPVRLMTDLDASGSTVVYTASHDTASPFHYEAFVTTTYDGGLTFTGETIEVPVSFDEDHTRSASNPAVLEARCSNGGIPAIDTIVAWDEADDVTGTNEQHISQRYRDTQEWTGATADEIVSFPDGENGYRPSIALYSDIVSPPSVIPNTYAIIAWTEFAGDATDNYEVHVSQEVFCDGASAGVPESAPTMSGRLASWPNPVHDQVRFALESALSGDWTVDVFTTTGRRVRSLSSRAGETGGLTVDWNLADTEGRRVPNGMYLVRATGDAEVATTTVVVR</sequence>
<dbReference type="CDD" id="cd15482">
    <property type="entry name" value="Sialidase_non-viral"/>
    <property type="match status" value="1"/>
</dbReference>
<dbReference type="EMBL" id="JAGQHR010000257">
    <property type="protein sequence ID" value="MCA9727902.1"/>
    <property type="molecule type" value="Genomic_DNA"/>
</dbReference>
<proteinExistence type="predicted"/>
<organism evidence="2 3">
    <name type="scientific">Eiseniibacteriota bacterium</name>
    <dbReference type="NCBI Taxonomy" id="2212470"/>
    <lineage>
        <taxon>Bacteria</taxon>
        <taxon>Candidatus Eiseniibacteriota</taxon>
    </lineage>
</organism>
<dbReference type="InterPro" id="IPR036278">
    <property type="entry name" value="Sialidase_sf"/>
</dbReference>
<feature type="signal peptide" evidence="1">
    <location>
        <begin position="1"/>
        <end position="20"/>
    </location>
</feature>
<dbReference type="SUPFAM" id="SSF50939">
    <property type="entry name" value="Sialidases"/>
    <property type="match status" value="1"/>
</dbReference>
<protein>
    <submittedName>
        <fullName evidence="2">T9SS type A sorting domain-containing protein</fullName>
    </submittedName>
</protein>
<evidence type="ECO:0000313" key="3">
    <source>
        <dbReference type="Proteomes" id="UP000697710"/>
    </source>
</evidence>
<dbReference type="InterPro" id="IPR026444">
    <property type="entry name" value="Secre_tail"/>
</dbReference>
<dbReference type="Gene3D" id="2.120.10.10">
    <property type="match status" value="1"/>
</dbReference>
<keyword evidence="1" id="KW-0732">Signal</keyword>
<reference evidence="2" key="1">
    <citation type="submission" date="2020-04" db="EMBL/GenBank/DDBJ databases">
        <authorList>
            <person name="Zhang T."/>
        </authorList>
    </citation>
    <scope>NUCLEOTIDE SEQUENCE</scope>
    <source>
        <strain evidence="2">HKST-UBA01</strain>
    </source>
</reference>
<comment type="caution">
    <text evidence="2">The sequence shown here is derived from an EMBL/GenBank/DDBJ whole genome shotgun (WGS) entry which is preliminary data.</text>
</comment>
<feature type="chain" id="PRO_5038144141" evidence="1">
    <location>
        <begin position="21"/>
        <end position="541"/>
    </location>
</feature>
<dbReference type="AlphaFoldDB" id="A0A956RPY8"/>
<dbReference type="Proteomes" id="UP000697710">
    <property type="component" value="Unassembled WGS sequence"/>
</dbReference>
<name>A0A956RPY8_UNCEI</name>
<dbReference type="Gene3D" id="2.60.40.4070">
    <property type="match status" value="1"/>
</dbReference>